<name>A0ABR7MXI4_9FIRM</name>
<comment type="caution">
    <text evidence="2">The sequence shown here is derived from an EMBL/GenBank/DDBJ whole genome shotgun (WGS) entry which is preliminary data.</text>
</comment>
<keyword evidence="1" id="KW-0812">Transmembrane</keyword>
<evidence type="ECO:0000313" key="2">
    <source>
        <dbReference type="EMBL" id="MBC8558369.1"/>
    </source>
</evidence>
<keyword evidence="1" id="KW-0472">Membrane</keyword>
<dbReference type="Proteomes" id="UP000637513">
    <property type="component" value="Unassembled WGS sequence"/>
</dbReference>
<reference evidence="2 3" key="1">
    <citation type="submission" date="2020-08" db="EMBL/GenBank/DDBJ databases">
        <title>Genome public.</title>
        <authorList>
            <person name="Liu C."/>
            <person name="Sun Q."/>
        </authorList>
    </citation>
    <scope>NUCLEOTIDE SEQUENCE [LARGE SCALE GENOMIC DNA]</scope>
    <source>
        <strain evidence="2 3">BX3</strain>
    </source>
</reference>
<proteinExistence type="predicted"/>
<sequence length="270" mass="31677">MKDLCEDRRLLLGMVICTAASILLKCICAIIYHKLLHDSRQLQTTKNKWLRAMLTKYEASYKIRISINDPDCFVSRHLERYHVFKLSLYTLENTDLFATALLISTSLLALIQGIAGRQPMRQLLLQILIPLFLLSLIGLSEMLFRIRHKKRCLKLQLLDYLENTIQSKLENQYLHPELQKAYQNAYFDITSSLEGQDRLDHMVQLEKMNQKEREEKPKSTFSKEMRELIDSLVQEEKLAKDIQQIEQENTATAATKEKMQLIEEIIKEYL</sequence>
<gene>
    <name evidence="2" type="ORF">H8700_11750</name>
</gene>
<organism evidence="2 3">
    <name type="scientific">Jutongia hominis</name>
    <dbReference type="NCBI Taxonomy" id="2763664"/>
    <lineage>
        <taxon>Bacteria</taxon>
        <taxon>Bacillati</taxon>
        <taxon>Bacillota</taxon>
        <taxon>Clostridia</taxon>
        <taxon>Lachnospirales</taxon>
        <taxon>Lachnospiraceae</taxon>
        <taxon>Jutongia</taxon>
    </lineage>
</organism>
<dbReference type="EMBL" id="JACRSW010000040">
    <property type="protein sequence ID" value="MBC8558369.1"/>
    <property type="molecule type" value="Genomic_DNA"/>
</dbReference>
<keyword evidence="1" id="KW-1133">Transmembrane helix</keyword>
<accession>A0ABR7MXI4</accession>
<feature type="transmembrane region" description="Helical" evidence="1">
    <location>
        <begin position="123"/>
        <end position="144"/>
    </location>
</feature>
<protein>
    <submittedName>
        <fullName evidence="2">Uncharacterized protein</fullName>
    </submittedName>
</protein>
<evidence type="ECO:0000313" key="3">
    <source>
        <dbReference type="Proteomes" id="UP000637513"/>
    </source>
</evidence>
<keyword evidence="3" id="KW-1185">Reference proteome</keyword>
<evidence type="ECO:0000256" key="1">
    <source>
        <dbReference type="SAM" id="Phobius"/>
    </source>
</evidence>
<dbReference type="RefSeq" id="WP_249305775.1">
    <property type="nucleotide sequence ID" value="NZ_JACRSW010000040.1"/>
</dbReference>
<feature type="transmembrane region" description="Helical" evidence="1">
    <location>
        <begin position="96"/>
        <end position="116"/>
    </location>
</feature>
<feature type="transmembrane region" description="Helical" evidence="1">
    <location>
        <begin position="12"/>
        <end position="32"/>
    </location>
</feature>